<name>A0A562VA09_9ACTN</name>
<comment type="caution">
    <text evidence="1">The sequence shown here is derived from an EMBL/GenBank/DDBJ whole genome shotgun (WGS) entry which is preliminary data.</text>
</comment>
<accession>A0A562VA09</accession>
<evidence type="ECO:0000313" key="2">
    <source>
        <dbReference type="Proteomes" id="UP000321617"/>
    </source>
</evidence>
<dbReference type="EMBL" id="VLLL01000005">
    <property type="protein sequence ID" value="TWJ14647.1"/>
    <property type="molecule type" value="Genomic_DNA"/>
</dbReference>
<dbReference type="Proteomes" id="UP000321617">
    <property type="component" value="Unassembled WGS sequence"/>
</dbReference>
<evidence type="ECO:0000313" key="1">
    <source>
        <dbReference type="EMBL" id="TWJ14647.1"/>
    </source>
</evidence>
<keyword evidence="2" id="KW-1185">Reference proteome</keyword>
<dbReference type="RefSeq" id="WP_147132023.1">
    <property type="nucleotide sequence ID" value="NZ_BAABIJ010000001.1"/>
</dbReference>
<dbReference type="AlphaFoldDB" id="A0A562VA09"/>
<proteinExistence type="predicted"/>
<protein>
    <submittedName>
        <fullName evidence="1">Uncharacterized protein</fullName>
    </submittedName>
</protein>
<reference evidence="1 2" key="1">
    <citation type="journal article" date="2013" name="Stand. Genomic Sci.">
        <title>Genomic Encyclopedia of Type Strains, Phase I: The one thousand microbial genomes (KMG-I) project.</title>
        <authorList>
            <person name="Kyrpides N.C."/>
            <person name="Woyke T."/>
            <person name="Eisen J.A."/>
            <person name="Garrity G."/>
            <person name="Lilburn T.G."/>
            <person name="Beck B.J."/>
            <person name="Whitman W.B."/>
            <person name="Hugenholtz P."/>
            <person name="Klenk H.P."/>
        </authorList>
    </citation>
    <scope>NUCLEOTIDE SEQUENCE [LARGE SCALE GENOMIC DNA]</scope>
    <source>
        <strain evidence="1 2">DSM 45044</strain>
    </source>
</reference>
<sequence length="102" mass="11350">MSVNVGVDLRVEGLDSVDQAHRVAAAVTEFAATERIDRREFPVRTAVVRRRPIVRARTPHPLIIGGNGDWDERFEAGVRAAITGVAPDAVIMFEYDYPDFDL</sequence>
<gene>
    <name evidence="1" type="ORF">LX16_0333</name>
</gene>
<organism evidence="1 2">
    <name type="scientific">Stackebrandtia albiflava</name>
    <dbReference type="NCBI Taxonomy" id="406432"/>
    <lineage>
        <taxon>Bacteria</taxon>
        <taxon>Bacillati</taxon>
        <taxon>Actinomycetota</taxon>
        <taxon>Actinomycetes</taxon>
        <taxon>Glycomycetales</taxon>
        <taxon>Glycomycetaceae</taxon>
        <taxon>Stackebrandtia</taxon>
    </lineage>
</organism>
<dbReference type="OrthoDB" id="4562967at2"/>